<dbReference type="PANTHER" id="PTHR24012">
    <property type="entry name" value="RNA BINDING PROTEIN"/>
    <property type="match status" value="1"/>
</dbReference>
<feature type="region of interest" description="Disordered" evidence="10">
    <location>
        <begin position="1248"/>
        <end position="1270"/>
    </location>
</feature>
<dbReference type="InterPro" id="IPR035979">
    <property type="entry name" value="RBD_domain_sf"/>
</dbReference>
<organism evidence="12 13">
    <name type="scientific">Massariosphaeria phaeospora</name>
    <dbReference type="NCBI Taxonomy" id="100035"/>
    <lineage>
        <taxon>Eukaryota</taxon>
        <taxon>Fungi</taxon>
        <taxon>Dikarya</taxon>
        <taxon>Ascomycota</taxon>
        <taxon>Pezizomycotina</taxon>
        <taxon>Dothideomycetes</taxon>
        <taxon>Pleosporomycetidae</taxon>
        <taxon>Pleosporales</taxon>
        <taxon>Pleosporales incertae sedis</taxon>
        <taxon>Massariosphaeria</taxon>
    </lineage>
</organism>
<dbReference type="SMART" id="SM00386">
    <property type="entry name" value="HAT"/>
    <property type="match status" value="3"/>
</dbReference>
<dbReference type="InterPro" id="IPR031766">
    <property type="entry name" value="RRM_occluded"/>
</dbReference>
<dbReference type="GO" id="GO:0006397">
    <property type="term" value="P:mRNA processing"/>
    <property type="evidence" value="ECO:0007669"/>
    <property type="project" value="UniProtKB-KW"/>
</dbReference>
<dbReference type="PROSITE" id="PS50102">
    <property type="entry name" value="RRM"/>
    <property type="match status" value="3"/>
</dbReference>
<evidence type="ECO:0000259" key="11">
    <source>
        <dbReference type="PROSITE" id="PS50102"/>
    </source>
</evidence>
<dbReference type="CDD" id="cd12296">
    <property type="entry name" value="RRM1_Prp24"/>
    <property type="match status" value="1"/>
</dbReference>
<dbReference type="Gene3D" id="3.30.70.330">
    <property type="match status" value="4"/>
</dbReference>
<dbReference type="InterPro" id="IPR012677">
    <property type="entry name" value="Nucleotide-bd_a/b_plait_sf"/>
</dbReference>
<comment type="subcellular location">
    <subcellularLocation>
        <location evidence="1">Nucleus</location>
    </subcellularLocation>
</comment>
<keyword evidence="5" id="KW-0508">mRNA splicing</keyword>
<feature type="domain" description="RRM" evidence="11">
    <location>
        <begin position="1031"/>
        <end position="1108"/>
    </location>
</feature>
<evidence type="ECO:0000256" key="4">
    <source>
        <dbReference type="ARBA" id="ARBA00022884"/>
    </source>
</evidence>
<feature type="domain" description="RRM" evidence="11">
    <location>
        <begin position="941"/>
        <end position="1017"/>
    </location>
</feature>
<dbReference type="Pfam" id="PF00076">
    <property type="entry name" value="RRM_1"/>
    <property type="match status" value="3"/>
</dbReference>
<dbReference type="InterPro" id="IPR003107">
    <property type="entry name" value="HAT"/>
</dbReference>
<dbReference type="CDD" id="cd00590">
    <property type="entry name" value="RRM_SF"/>
    <property type="match status" value="1"/>
</dbReference>
<feature type="compositionally biased region" description="Polar residues" evidence="10">
    <location>
        <begin position="39"/>
        <end position="56"/>
    </location>
</feature>
<dbReference type="FunFam" id="3.30.70.330:FF:000365">
    <property type="entry name" value="U4/U6 snRNA-associated-splicing factor PRP24"/>
    <property type="match status" value="1"/>
</dbReference>
<dbReference type="SMART" id="SM00360">
    <property type="entry name" value="RRM"/>
    <property type="match status" value="4"/>
</dbReference>
<keyword evidence="13" id="KW-1185">Reference proteome</keyword>
<name>A0A7C8MKM5_9PLEO</name>
<comment type="function">
    <text evidence="7">Functions as a recycling factor of the spliceosome, a machinery that forms on each precursor-messenger RNA (pre-mRNA) and catalyzes the removal of introns. Chaperones the re-annealing of U4 and U6 snRNAs (small nuclear RNAs) released from previous rounds of splicing, an initial step in reforming the U4/U6-U5 tri-snRNP (small nuclear ribonucleoprotein) that can reassemble into another spliceosome complex; this step involves binding U6 and facilitating the unwinding of the U6 internal stem loop, followed by base-pairing of U6 to U4.</text>
</comment>
<feature type="region of interest" description="Disordered" evidence="10">
    <location>
        <begin position="788"/>
        <end position="869"/>
    </location>
</feature>
<evidence type="ECO:0000313" key="12">
    <source>
        <dbReference type="EMBL" id="KAF2875722.1"/>
    </source>
</evidence>
<evidence type="ECO:0000256" key="9">
    <source>
        <dbReference type="PROSITE-ProRule" id="PRU00176"/>
    </source>
</evidence>
<feature type="compositionally biased region" description="Pro residues" evidence="10">
    <location>
        <begin position="16"/>
        <end position="25"/>
    </location>
</feature>
<dbReference type="Pfam" id="PF16842">
    <property type="entry name" value="RRM_occluded"/>
    <property type="match status" value="1"/>
</dbReference>
<keyword evidence="3" id="KW-0677">Repeat</keyword>
<sequence length="1326" mass="148161">MDINSLLSPQDSPAHETPPPPPPNPALTSPSKRALRQIPSRTPSGLSQQQFNSSPARQPHAAYQQQQPPQQLSSSSSPGFPFPNGARAPHSAASTPPVDYQPVGSPFDARISPSHPLYRQASTPGMDTLADLATMQHQQQEARQSHPAQRPSIKYVHTSLPLPATSSSDGPKEGERALRLHAWAAMAKFPMRLAATLQNLPRTLSHGTTAATHMGPPSPKPARVFATSALDQQHIDYLAQLDKTLTDNPFDYYSHVAFVTTLHQGLLNHRALGDGSNVRSYELLPILRDAYDTIDHMYPLGEQLWEYRLDDEKAVAQNLEERLTVLELYKQATLDEPYSAKLWVAYGNYISHLLACAWNQTPLEQWSDEDMTLGRQLFDTQLLLTTWQQGADRVKHNITDSSLVWDRYLQTLEDDLERDASPEKASSTAQIYVERLGLPHASWGDTLSKYLSLVSRHNLGDPEEAMESIIKKNSHIKKQYANREEYEFRLLQTLQQGDRTAEHHELTRYLKWEKKTMGTHSFPVVNALFERATLRFPVDPALWEDHIEFLIWQKDPGGDLVNVLERATRHCPWSGMLWSHRILTLEAENKGFDEIERVKHTATGTGLLEHTDLEELIKVQIAWCGYLRRKAFDDPKATEDDADIAEVGIRSALELVNETGMKRYGRAWRGDSKYRLERIHIKFWLQRGNIGEARQLWDLLVDHQQDSYDFWYRFYIWEMVIWANHAVRDTGNVGQQLLTPSRATEVLERGMARLRTIDQPEPLLEMYVNHCEQHESVLKVRSATIEQRRSEQTISIRRERERANATATEDAPEAEQPEGSGKRKRDDANTDKPAAKKSKQSDMEAASGDTAPSVQPVGEAPRDREHSSVIVRKLPADTTISQIRQFFTDAGKVRDVTTKAEKKSVTATVEFETPEEAEYALTKELKGFNGHRITIRRGEKTTLYVTNYPAHADDAFIRKLFSPFGELLGIRFPSLKFDTHRRFCYVQFANPDHALAATKLDGTDVEGLPIIAKISDPGSKKKRDGATAEGREIHVRKLNFGIKKQEVHEHFSRFGKIEKLNMPILPGGTNRGICFIVYESKENAEAAIAEMHGKDFWGFDLVVETASDRKELKPKIRSTIENAASPETRESTPGQADGTPAAAFAPISYEKRTLALLNVPDTVNDARIKALVAPFGFKKITLMPQHQGAIIEFATVDAVGKAELALQGQEIVDGRKIRVGTVAELKMQTSEFKARTNFIQPAQINRPVARGGARGRARGRPGLGYGRGARPGLPRAAAAAADTAADNGAGGAKSNADFRAMLLGKKSVAAAAPTAAAADADTEMQE</sequence>
<dbReference type="GO" id="GO:0005688">
    <property type="term" value="C:U6 snRNP"/>
    <property type="evidence" value="ECO:0007669"/>
    <property type="project" value="UniProtKB-ARBA"/>
</dbReference>
<dbReference type="FunFam" id="1.25.40.10:FF:000632">
    <property type="entry name" value="Pre-mRNA splicing factor (Prp24), putative"/>
    <property type="match status" value="1"/>
</dbReference>
<dbReference type="SUPFAM" id="SSF54928">
    <property type="entry name" value="RNA-binding domain, RBD"/>
    <property type="match status" value="3"/>
</dbReference>
<dbReference type="GO" id="GO:0008380">
    <property type="term" value="P:RNA splicing"/>
    <property type="evidence" value="ECO:0007669"/>
    <property type="project" value="UniProtKB-KW"/>
</dbReference>
<evidence type="ECO:0000256" key="7">
    <source>
        <dbReference type="ARBA" id="ARBA00093374"/>
    </source>
</evidence>
<keyword evidence="6" id="KW-0539">Nucleus</keyword>
<dbReference type="GO" id="GO:0003723">
    <property type="term" value="F:RNA binding"/>
    <property type="evidence" value="ECO:0007669"/>
    <property type="project" value="UniProtKB-UniRule"/>
</dbReference>
<dbReference type="InterPro" id="IPR000504">
    <property type="entry name" value="RRM_dom"/>
</dbReference>
<dbReference type="InterPro" id="IPR011990">
    <property type="entry name" value="TPR-like_helical_dom_sf"/>
</dbReference>
<feature type="domain" description="RRM" evidence="11">
    <location>
        <begin position="867"/>
        <end position="940"/>
    </location>
</feature>
<dbReference type="SUPFAM" id="SSF48452">
    <property type="entry name" value="TPR-like"/>
    <property type="match status" value="1"/>
</dbReference>
<accession>A0A7C8MKM5</accession>
<feature type="compositionally biased region" description="Low complexity" evidence="10">
    <location>
        <begin position="64"/>
        <end position="83"/>
    </location>
</feature>
<dbReference type="OrthoDB" id="360390at2759"/>
<keyword evidence="2" id="KW-0507">mRNA processing</keyword>
<feature type="region of interest" description="Disordered" evidence="10">
    <location>
        <begin position="1118"/>
        <end position="1141"/>
    </location>
</feature>
<evidence type="ECO:0000256" key="6">
    <source>
        <dbReference type="ARBA" id="ARBA00023242"/>
    </source>
</evidence>
<evidence type="ECO:0000256" key="3">
    <source>
        <dbReference type="ARBA" id="ARBA00022737"/>
    </source>
</evidence>
<reference evidence="12 13" key="1">
    <citation type="submission" date="2020-01" db="EMBL/GenBank/DDBJ databases">
        <authorList>
            <consortium name="DOE Joint Genome Institute"/>
            <person name="Haridas S."/>
            <person name="Albert R."/>
            <person name="Binder M."/>
            <person name="Bloem J."/>
            <person name="Labutti K."/>
            <person name="Salamov A."/>
            <person name="Andreopoulos B."/>
            <person name="Baker S.E."/>
            <person name="Barry K."/>
            <person name="Bills G."/>
            <person name="Bluhm B.H."/>
            <person name="Cannon C."/>
            <person name="Castanera R."/>
            <person name="Culley D.E."/>
            <person name="Daum C."/>
            <person name="Ezra D."/>
            <person name="Gonzalez J.B."/>
            <person name="Henrissat B."/>
            <person name="Kuo A."/>
            <person name="Liang C."/>
            <person name="Lipzen A."/>
            <person name="Lutzoni F."/>
            <person name="Magnuson J."/>
            <person name="Mondo S."/>
            <person name="Nolan M."/>
            <person name="Ohm R."/>
            <person name="Pangilinan J."/>
            <person name="Park H.-J.H."/>
            <person name="Ramirez L."/>
            <person name="Alfaro M."/>
            <person name="Sun H."/>
            <person name="Tritt A."/>
            <person name="Yoshinaga Y."/>
            <person name="Zwiers L.-H.L."/>
            <person name="Turgeon B.G."/>
            <person name="Goodwin S.B."/>
            <person name="Spatafora J.W."/>
            <person name="Crous P.W."/>
            <person name="Grigoriev I.V."/>
        </authorList>
    </citation>
    <scope>NUCLEOTIDE SEQUENCE [LARGE SCALE GENOMIC DNA]</scope>
    <source>
        <strain evidence="12 13">CBS 611.86</strain>
    </source>
</reference>
<dbReference type="EMBL" id="JAADJZ010000004">
    <property type="protein sequence ID" value="KAF2875722.1"/>
    <property type="molecule type" value="Genomic_DNA"/>
</dbReference>
<proteinExistence type="predicted"/>
<feature type="compositionally biased region" description="Basic and acidic residues" evidence="10">
    <location>
        <begin position="820"/>
        <end position="842"/>
    </location>
</feature>
<evidence type="ECO:0000256" key="1">
    <source>
        <dbReference type="ARBA" id="ARBA00004123"/>
    </source>
</evidence>
<feature type="compositionally biased region" description="Basic and acidic residues" evidence="10">
    <location>
        <begin position="788"/>
        <end position="803"/>
    </location>
</feature>
<dbReference type="Gene3D" id="1.25.40.10">
    <property type="entry name" value="Tetratricopeptide repeat domain"/>
    <property type="match status" value="2"/>
</dbReference>
<evidence type="ECO:0000256" key="5">
    <source>
        <dbReference type="ARBA" id="ARBA00023187"/>
    </source>
</evidence>
<feature type="compositionally biased region" description="Polar residues" evidence="10">
    <location>
        <begin position="1"/>
        <end position="11"/>
    </location>
</feature>
<gene>
    <name evidence="12" type="ORF">BDV95DRAFT_603130</name>
</gene>
<protein>
    <recommendedName>
        <fullName evidence="8">U4/U6 snRNA-associated-splicing factor PRP24</fullName>
    </recommendedName>
</protein>
<dbReference type="InterPro" id="IPR034397">
    <property type="entry name" value="Prp24_RRM1"/>
</dbReference>
<feature type="region of interest" description="Disordered" evidence="10">
    <location>
        <begin position="1"/>
        <end position="123"/>
    </location>
</feature>
<dbReference type="Proteomes" id="UP000481861">
    <property type="component" value="Unassembled WGS sequence"/>
</dbReference>
<evidence type="ECO:0000313" key="13">
    <source>
        <dbReference type="Proteomes" id="UP000481861"/>
    </source>
</evidence>
<evidence type="ECO:0000256" key="10">
    <source>
        <dbReference type="SAM" id="MobiDB-lite"/>
    </source>
</evidence>
<keyword evidence="4 9" id="KW-0694">RNA-binding</keyword>
<comment type="caution">
    <text evidence="12">The sequence shown here is derived from an EMBL/GenBank/DDBJ whole genome shotgun (WGS) entry which is preliminary data.</text>
</comment>
<evidence type="ECO:0000256" key="2">
    <source>
        <dbReference type="ARBA" id="ARBA00022664"/>
    </source>
</evidence>
<dbReference type="FunFam" id="3.30.70.330:FF:000588">
    <property type="entry name" value="Pre-mRNA splicing factor (Prp24), putative"/>
    <property type="match status" value="1"/>
</dbReference>
<evidence type="ECO:0000256" key="8">
    <source>
        <dbReference type="ARBA" id="ARBA00093627"/>
    </source>
</evidence>